<evidence type="ECO:0000313" key="1">
    <source>
        <dbReference type="EMBL" id="HCJ99278.1"/>
    </source>
</evidence>
<protein>
    <recommendedName>
        <fullName evidence="3">Sce7726 family protein</fullName>
    </recommendedName>
</protein>
<proteinExistence type="predicted"/>
<comment type="caution">
    <text evidence="1">The sequence shown here is derived from an EMBL/GenBank/DDBJ whole genome shotgun (WGS) entry which is preliminary data.</text>
</comment>
<gene>
    <name evidence="1" type="ORF">DHV72_04550</name>
</gene>
<dbReference type="RefSeq" id="WP_278430576.1">
    <property type="nucleotide sequence ID" value="NZ_DPSM01000009.1"/>
</dbReference>
<organism evidence="1 2">
    <name type="scientific">Serratia grimesii</name>
    <dbReference type="NCBI Taxonomy" id="82995"/>
    <lineage>
        <taxon>Bacteria</taxon>
        <taxon>Pseudomonadati</taxon>
        <taxon>Pseudomonadota</taxon>
        <taxon>Gammaproteobacteria</taxon>
        <taxon>Enterobacterales</taxon>
        <taxon>Yersiniaceae</taxon>
        <taxon>Serratia</taxon>
    </lineage>
</organism>
<dbReference type="Proteomes" id="UP000262210">
    <property type="component" value="Unassembled WGS sequence"/>
</dbReference>
<name>A0A9C7V6Z8_9GAMM</name>
<dbReference type="AlphaFoldDB" id="A0A9C7V6Z8"/>
<dbReference type="InterPro" id="IPR047729">
    <property type="entry name" value="Sce7726-like"/>
</dbReference>
<accession>A0A9C7V6Z8</accession>
<dbReference type="EMBL" id="DPSM01000009">
    <property type="protein sequence ID" value="HCJ99278.1"/>
    <property type="molecule type" value="Genomic_DNA"/>
</dbReference>
<sequence>MNDHKIIGQLFTSQTINAVADGDFSLLHELAATSLTPKIFPVQVSKIFDIAFKKLSSEYKSEYFFKNVIANEVFLKKHKKNKAVMLSEFRVGANKADCVILNGLSTCYEIKTELDNLKRLPEQLDSYTNLFDKVYVVAAKTHIEKIKLIIPDAVGIIELTEKNKLDEIKPASIIDSEINPNLMIGSMRIAEYKHMAEKISGMKIDLPNMDVYSFCLQIFEKTDSQSLRKYFRDSLKLHRENDISFINMLPRSLKSSAISFSINQSRQRSLTKILSSYIEKDDICTSLYSEVNSSNLQR</sequence>
<reference evidence="1 2" key="1">
    <citation type="journal article" date="2018" name="Nat. Biotechnol.">
        <title>A standardized bacterial taxonomy based on genome phylogeny substantially revises the tree of life.</title>
        <authorList>
            <person name="Parks D.H."/>
            <person name="Chuvochina M."/>
            <person name="Waite D.W."/>
            <person name="Rinke C."/>
            <person name="Skarshewski A."/>
            <person name="Chaumeil P.A."/>
            <person name="Hugenholtz P."/>
        </authorList>
    </citation>
    <scope>NUCLEOTIDE SEQUENCE [LARGE SCALE GENOMIC DNA]</scope>
    <source>
        <strain evidence="1">UBA11264</strain>
    </source>
</reference>
<evidence type="ECO:0008006" key="3">
    <source>
        <dbReference type="Google" id="ProtNLM"/>
    </source>
</evidence>
<evidence type="ECO:0000313" key="2">
    <source>
        <dbReference type="Proteomes" id="UP000262210"/>
    </source>
</evidence>
<dbReference type="NCBIfam" id="NF033832">
    <property type="entry name" value="sce7726_fam"/>
    <property type="match status" value="1"/>
</dbReference>